<keyword evidence="1" id="KW-0472">Membrane</keyword>
<comment type="caution">
    <text evidence="2">The sequence shown here is derived from an EMBL/GenBank/DDBJ whole genome shotgun (WGS) entry which is preliminary data.</text>
</comment>
<dbReference type="EMBL" id="JANJYJ010000001">
    <property type="protein sequence ID" value="KAK3232254.1"/>
    <property type="molecule type" value="Genomic_DNA"/>
</dbReference>
<gene>
    <name evidence="2" type="ORF">Dsin_004135</name>
</gene>
<feature type="transmembrane region" description="Helical" evidence="1">
    <location>
        <begin position="17"/>
        <end position="39"/>
    </location>
</feature>
<name>A0AAE0ELB5_9ROSI</name>
<keyword evidence="1" id="KW-0812">Transmembrane</keyword>
<accession>A0AAE0ELB5</accession>
<keyword evidence="1" id="KW-1133">Transmembrane helix</keyword>
<organism evidence="2 3">
    <name type="scientific">Dipteronia sinensis</name>
    <dbReference type="NCBI Taxonomy" id="43782"/>
    <lineage>
        <taxon>Eukaryota</taxon>
        <taxon>Viridiplantae</taxon>
        <taxon>Streptophyta</taxon>
        <taxon>Embryophyta</taxon>
        <taxon>Tracheophyta</taxon>
        <taxon>Spermatophyta</taxon>
        <taxon>Magnoliopsida</taxon>
        <taxon>eudicotyledons</taxon>
        <taxon>Gunneridae</taxon>
        <taxon>Pentapetalae</taxon>
        <taxon>rosids</taxon>
        <taxon>malvids</taxon>
        <taxon>Sapindales</taxon>
        <taxon>Sapindaceae</taxon>
        <taxon>Hippocastanoideae</taxon>
        <taxon>Acereae</taxon>
        <taxon>Dipteronia</taxon>
    </lineage>
</organism>
<protein>
    <submittedName>
        <fullName evidence="2">Uncharacterized protein</fullName>
    </submittedName>
</protein>
<evidence type="ECO:0000313" key="3">
    <source>
        <dbReference type="Proteomes" id="UP001281410"/>
    </source>
</evidence>
<evidence type="ECO:0000313" key="2">
    <source>
        <dbReference type="EMBL" id="KAK3232254.1"/>
    </source>
</evidence>
<evidence type="ECO:0000256" key="1">
    <source>
        <dbReference type="SAM" id="Phobius"/>
    </source>
</evidence>
<dbReference type="AlphaFoldDB" id="A0AAE0ELB5"/>
<dbReference type="Proteomes" id="UP001281410">
    <property type="component" value="Unassembled WGS sequence"/>
</dbReference>
<keyword evidence="3" id="KW-1185">Reference proteome</keyword>
<reference evidence="2" key="1">
    <citation type="journal article" date="2023" name="Plant J.">
        <title>Genome sequences and population genomics provide insights into the demographic history, inbreeding, and mutation load of two 'living fossil' tree species of Dipteronia.</title>
        <authorList>
            <person name="Feng Y."/>
            <person name="Comes H.P."/>
            <person name="Chen J."/>
            <person name="Zhu S."/>
            <person name="Lu R."/>
            <person name="Zhang X."/>
            <person name="Li P."/>
            <person name="Qiu J."/>
            <person name="Olsen K.M."/>
            <person name="Qiu Y."/>
        </authorList>
    </citation>
    <scope>NUCLEOTIDE SEQUENCE</scope>
    <source>
        <strain evidence="2">NBL</strain>
    </source>
</reference>
<proteinExistence type="predicted"/>
<sequence>MECWFSFQKQFPEFFEFIFSCLMSLLFPDINLIYLLFYFEFSTFLSSTYTEEKETKFLKMKKDLVLVAYFYKKLNSSSFCFMNSTFLSSIRCQCLIFKEMSKTKKYSLKTDITKEKQCPNGQINK</sequence>